<dbReference type="AlphaFoldDB" id="A0A7W8DS45"/>
<dbReference type="GO" id="GO:0009055">
    <property type="term" value="F:electron transfer activity"/>
    <property type="evidence" value="ECO:0007669"/>
    <property type="project" value="InterPro"/>
</dbReference>
<dbReference type="InterPro" id="IPR051459">
    <property type="entry name" value="Cytochrome_c-type_DH"/>
</dbReference>
<evidence type="ECO:0000256" key="1">
    <source>
        <dbReference type="ARBA" id="ARBA00022448"/>
    </source>
</evidence>
<dbReference type="RefSeq" id="WP_343075916.1">
    <property type="nucleotide sequence ID" value="NZ_JACHIF010000012.1"/>
</dbReference>
<organism evidence="8 9">
    <name type="scientific">Prosthecobacter dejongeii</name>
    <dbReference type="NCBI Taxonomy" id="48465"/>
    <lineage>
        <taxon>Bacteria</taxon>
        <taxon>Pseudomonadati</taxon>
        <taxon>Verrucomicrobiota</taxon>
        <taxon>Verrucomicrobiia</taxon>
        <taxon>Verrucomicrobiales</taxon>
        <taxon>Verrucomicrobiaceae</taxon>
        <taxon>Prosthecobacter</taxon>
    </lineage>
</organism>
<dbReference type="PRINTS" id="PR00605">
    <property type="entry name" value="CYTCHROMECIC"/>
</dbReference>
<gene>
    <name evidence="8" type="ORF">HNQ64_004454</name>
</gene>
<keyword evidence="1" id="KW-0813">Transport</keyword>
<dbReference type="PANTHER" id="PTHR35008:SF4">
    <property type="entry name" value="BLL4482 PROTEIN"/>
    <property type="match status" value="1"/>
</dbReference>
<evidence type="ECO:0000256" key="3">
    <source>
        <dbReference type="ARBA" id="ARBA00022723"/>
    </source>
</evidence>
<dbReference type="InterPro" id="IPR008168">
    <property type="entry name" value="Cyt_C_IC"/>
</dbReference>
<dbReference type="Proteomes" id="UP000534294">
    <property type="component" value="Unassembled WGS sequence"/>
</dbReference>
<dbReference type="InterPro" id="IPR036909">
    <property type="entry name" value="Cyt_c-like_dom_sf"/>
</dbReference>
<dbReference type="SUPFAM" id="SSF46626">
    <property type="entry name" value="Cytochrome c"/>
    <property type="match status" value="1"/>
</dbReference>
<dbReference type="Gene3D" id="1.10.760.10">
    <property type="entry name" value="Cytochrome c-like domain"/>
    <property type="match status" value="1"/>
</dbReference>
<comment type="caution">
    <text evidence="8">The sequence shown here is derived from an EMBL/GenBank/DDBJ whole genome shotgun (WGS) entry which is preliminary data.</text>
</comment>
<keyword evidence="2 6" id="KW-0349">Heme</keyword>
<dbReference type="InterPro" id="IPR009056">
    <property type="entry name" value="Cyt_c-like_dom"/>
</dbReference>
<evidence type="ECO:0000313" key="9">
    <source>
        <dbReference type="Proteomes" id="UP000534294"/>
    </source>
</evidence>
<dbReference type="GO" id="GO:0005506">
    <property type="term" value="F:iron ion binding"/>
    <property type="evidence" value="ECO:0007669"/>
    <property type="project" value="InterPro"/>
</dbReference>
<dbReference type="PANTHER" id="PTHR35008">
    <property type="entry name" value="BLL4482 PROTEIN-RELATED"/>
    <property type="match status" value="1"/>
</dbReference>
<evidence type="ECO:0000256" key="4">
    <source>
        <dbReference type="ARBA" id="ARBA00022982"/>
    </source>
</evidence>
<dbReference type="EMBL" id="JACHIF010000012">
    <property type="protein sequence ID" value="MBB5040173.1"/>
    <property type="molecule type" value="Genomic_DNA"/>
</dbReference>
<evidence type="ECO:0000313" key="8">
    <source>
        <dbReference type="EMBL" id="MBB5040173.1"/>
    </source>
</evidence>
<keyword evidence="3 6" id="KW-0479">Metal-binding</keyword>
<keyword evidence="9" id="KW-1185">Reference proteome</keyword>
<accession>A0A7W8DS45</accession>
<dbReference type="PROSITE" id="PS51007">
    <property type="entry name" value="CYTC"/>
    <property type="match status" value="1"/>
</dbReference>
<keyword evidence="5 6" id="KW-0408">Iron</keyword>
<feature type="domain" description="Cytochrome c" evidence="7">
    <location>
        <begin position="62"/>
        <end position="152"/>
    </location>
</feature>
<name>A0A7W8DS45_9BACT</name>
<protein>
    <submittedName>
        <fullName evidence="8">Mono/diheme cytochrome c family protein</fullName>
    </submittedName>
</protein>
<keyword evidence="4" id="KW-0249">Electron transport</keyword>
<dbReference type="GO" id="GO:0020037">
    <property type="term" value="F:heme binding"/>
    <property type="evidence" value="ECO:0007669"/>
    <property type="project" value="InterPro"/>
</dbReference>
<proteinExistence type="predicted"/>
<dbReference type="Pfam" id="PF13442">
    <property type="entry name" value="Cytochrome_CBB3"/>
    <property type="match status" value="1"/>
</dbReference>
<evidence type="ECO:0000256" key="5">
    <source>
        <dbReference type="ARBA" id="ARBA00023004"/>
    </source>
</evidence>
<evidence type="ECO:0000256" key="6">
    <source>
        <dbReference type="PROSITE-ProRule" id="PRU00433"/>
    </source>
</evidence>
<reference evidence="8 9" key="1">
    <citation type="submission" date="2020-08" db="EMBL/GenBank/DDBJ databases">
        <title>Genomic Encyclopedia of Type Strains, Phase IV (KMG-IV): sequencing the most valuable type-strain genomes for metagenomic binning, comparative biology and taxonomic classification.</title>
        <authorList>
            <person name="Goeker M."/>
        </authorList>
    </citation>
    <scope>NUCLEOTIDE SEQUENCE [LARGE SCALE GENOMIC DNA]</scope>
    <source>
        <strain evidence="8 9">DSM 12251</strain>
    </source>
</reference>
<evidence type="ECO:0000256" key="2">
    <source>
        <dbReference type="ARBA" id="ARBA00022617"/>
    </source>
</evidence>
<evidence type="ECO:0000259" key="7">
    <source>
        <dbReference type="PROSITE" id="PS51007"/>
    </source>
</evidence>
<sequence length="199" mass="21531">MSVPYIRLHLANGHKPSGGRGRLSVLCCLLVVMFMSSSFAVLARLAPAPENKPPTGSSSRSEYLTQGGLIYRRSCQMCHGEGGLGKSALGPALLESIWLRTCSAEQISAVLLYGVMGPLPGTQARHPIMPGFGNWLSDAEVADVAAYTVQIWGRRHLPVSPQLVASIRAEHGKRQKPWTLDELQKRYPSGSTWPLAGNL</sequence>